<evidence type="ECO:0008006" key="3">
    <source>
        <dbReference type="Google" id="ProtNLM"/>
    </source>
</evidence>
<dbReference type="Proteomes" id="UP001151760">
    <property type="component" value="Unassembled WGS sequence"/>
</dbReference>
<dbReference type="EMBL" id="BQNB010009953">
    <property type="protein sequence ID" value="GJS70737.1"/>
    <property type="molecule type" value="Genomic_DNA"/>
</dbReference>
<accession>A0ABQ4Y145</accession>
<organism evidence="1 2">
    <name type="scientific">Tanacetum coccineum</name>
    <dbReference type="NCBI Taxonomy" id="301880"/>
    <lineage>
        <taxon>Eukaryota</taxon>
        <taxon>Viridiplantae</taxon>
        <taxon>Streptophyta</taxon>
        <taxon>Embryophyta</taxon>
        <taxon>Tracheophyta</taxon>
        <taxon>Spermatophyta</taxon>
        <taxon>Magnoliopsida</taxon>
        <taxon>eudicotyledons</taxon>
        <taxon>Gunneridae</taxon>
        <taxon>Pentapetalae</taxon>
        <taxon>asterids</taxon>
        <taxon>campanulids</taxon>
        <taxon>Asterales</taxon>
        <taxon>Asteraceae</taxon>
        <taxon>Asteroideae</taxon>
        <taxon>Anthemideae</taxon>
        <taxon>Anthemidinae</taxon>
        <taxon>Tanacetum</taxon>
    </lineage>
</organism>
<gene>
    <name evidence="1" type="ORF">Tco_0703578</name>
</gene>
<protein>
    <recommendedName>
        <fullName evidence="3">Kinesin motor domain-containing protein</fullName>
    </recommendedName>
</protein>
<comment type="caution">
    <text evidence="1">The sequence shown here is derived from an EMBL/GenBank/DDBJ whole genome shotgun (WGS) entry which is preliminary data.</text>
</comment>
<sequence>MGNENPIRTLGDYSKPSPEGYRNTIELPVGNNVLAICLNIFEQDPSPHGGLTTRFLAKSSIGKTTKLLLVIKDYLQISPSARTFGSKSKFFMTISIPSHDEPLINQPANHLPQDVSSTSDLPPVIELENQVQRLMEAHLSHITKSENEITPNCEIYSGPHDT</sequence>
<evidence type="ECO:0000313" key="1">
    <source>
        <dbReference type="EMBL" id="GJS70737.1"/>
    </source>
</evidence>
<name>A0ABQ4Y145_9ASTR</name>
<proteinExistence type="predicted"/>
<keyword evidence="2" id="KW-1185">Reference proteome</keyword>
<reference evidence="1" key="2">
    <citation type="submission" date="2022-01" db="EMBL/GenBank/DDBJ databases">
        <authorList>
            <person name="Yamashiro T."/>
            <person name="Shiraishi A."/>
            <person name="Satake H."/>
            <person name="Nakayama K."/>
        </authorList>
    </citation>
    <scope>NUCLEOTIDE SEQUENCE</scope>
</reference>
<reference evidence="1" key="1">
    <citation type="journal article" date="2022" name="Int. J. Mol. Sci.">
        <title>Draft Genome of Tanacetum Coccineum: Genomic Comparison of Closely Related Tanacetum-Family Plants.</title>
        <authorList>
            <person name="Yamashiro T."/>
            <person name="Shiraishi A."/>
            <person name="Nakayama K."/>
            <person name="Satake H."/>
        </authorList>
    </citation>
    <scope>NUCLEOTIDE SEQUENCE</scope>
</reference>
<evidence type="ECO:0000313" key="2">
    <source>
        <dbReference type="Proteomes" id="UP001151760"/>
    </source>
</evidence>